<dbReference type="OrthoDB" id="7883286at2759"/>
<proteinExistence type="predicted"/>
<feature type="compositionally biased region" description="Polar residues" evidence="1">
    <location>
        <begin position="1"/>
        <end position="14"/>
    </location>
</feature>
<dbReference type="PhylomeDB" id="B4LS00"/>
<dbReference type="EMBL" id="CH940649">
    <property type="protein sequence ID" value="EDW63676.1"/>
    <property type="molecule type" value="Genomic_DNA"/>
</dbReference>
<sequence length="257" mass="29790">MFSKTPQNSWTEIPNDSEEPKVNIDHNSTPKRLESLLKISSSSNLSLTNSPEQAEVTRIVQKTLKQMQDVCRFEDFDTIMSLVVPKVLYDLHAFDQLHEEVQTIKQSLNSYIHHSKVLSEDIAEIFLDLHNIYSKLDQLDRHTMKKPRDKKFTKRLREAEEFLKNTKHYIINDTGHEASSSMPTVPTSSQADDTKDIDKDTDIFSSSETRNAERRAFLTNMIMVKKSDFSLELNRNKNYYTEAERVLKSKENGNTET</sequence>
<feature type="region of interest" description="Disordered" evidence="1">
    <location>
        <begin position="175"/>
        <end position="201"/>
    </location>
</feature>
<feature type="compositionally biased region" description="Polar residues" evidence="1">
    <location>
        <begin position="177"/>
        <end position="191"/>
    </location>
</feature>
<dbReference type="KEGG" id="dvi:6628570"/>
<feature type="region of interest" description="Disordered" evidence="1">
    <location>
        <begin position="1"/>
        <end position="28"/>
    </location>
</feature>
<dbReference type="OMA" id="MIMVKKS"/>
<reference evidence="2 3" key="1">
    <citation type="journal article" date="2007" name="Nature">
        <title>Evolution of genes and genomes on the Drosophila phylogeny.</title>
        <authorList>
            <consortium name="Drosophila 12 Genomes Consortium"/>
            <person name="Clark A.G."/>
            <person name="Eisen M.B."/>
            <person name="Smith D.R."/>
            <person name="Bergman C.M."/>
            <person name="Oliver B."/>
            <person name="Markow T.A."/>
            <person name="Kaufman T.C."/>
            <person name="Kellis M."/>
            <person name="Gelbart W."/>
            <person name="Iyer V.N."/>
            <person name="Pollard D.A."/>
            <person name="Sackton T.B."/>
            <person name="Larracuente A.M."/>
            <person name="Singh N.D."/>
            <person name="Abad J.P."/>
            <person name="Abt D.N."/>
            <person name="Adryan B."/>
            <person name="Aguade M."/>
            <person name="Akashi H."/>
            <person name="Anderson W.W."/>
            <person name="Aquadro C.F."/>
            <person name="Ardell D.H."/>
            <person name="Arguello R."/>
            <person name="Artieri C.G."/>
            <person name="Barbash D.A."/>
            <person name="Barker D."/>
            <person name="Barsanti P."/>
            <person name="Batterham P."/>
            <person name="Batzoglou S."/>
            <person name="Begun D."/>
            <person name="Bhutkar A."/>
            <person name="Blanco E."/>
            <person name="Bosak S.A."/>
            <person name="Bradley R.K."/>
            <person name="Brand A.D."/>
            <person name="Brent M.R."/>
            <person name="Brooks A.N."/>
            <person name="Brown R.H."/>
            <person name="Butlin R.K."/>
            <person name="Caggese C."/>
            <person name="Calvi B.R."/>
            <person name="Bernardo de Carvalho A."/>
            <person name="Caspi A."/>
            <person name="Castrezana S."/>
            <person name="Celniker S.E."/>
            <person name="Chang J.L."/>
            <person name="Chapple C."/>
            <person name="Chatterji S."/>
            <person name="Chinwalla A."/>
            <person name="Civetta A."/>
            <person name="Clifton S.W."/>
            <person name="Comeron J.M."/>
            <person name="Costello J.C."/>
            <person name="Coyne J.A."/>
            <person name="Daub J."/>
            <person name="David R.G."/>
            <person name="Delcher A.L."/>
            <person name="Delehaunty K."/>
            <person name="Do C.B."/>
            <person name="Ebling H."/>
            <person name="Edwards K."/>
            <person name="Eickbush T."/>
            <person name="Evans J.D."/>
            <person name="Filipski A."/>
            <person name="Findeiss S."/>
            <person name="Freyhult E."/>
            <person name="Fulton L."/>
            <person name="Fulton R."/>
            <person name="Garcia A.C."/>
            <person name="Gardiner A."/>
            <person name="Garfield D.A."/>
            <person name="Garvin B.E."/>
            <person name="Gibson G."/>
            <person name="Gilbert D."/>
            <person name="Gnerre S."/>
            <person name="Godfrey J."/>
            <person name="Good R."/>
            <person name="Gotea V."/>
            <person name="Gravely B."/>
            <person name="Greenberg A.J."/>
            <person name="Griffiths-Jones S."/>
            <person name="Gross S."/>
            <person name="Guigo R."/>
            <person name="Gustafson E.A."/>
            <person name="Haerty W."/>
            <person name="Hahn M.W."/>
            <person name="Halligan D.L."/>
            <person name="Halpern A.L."/>
            <person name="Halter G.M."/>
            <person name="Han M.V."/>
            <person name="Heger A."/>
            <person name="Hillier L."/>
            <person name="Hinrichs A.S."/>
            <person name="Holmes I."/>
            <person name="Hoskins R.A."/>
            <person name="Hubisz M.J."/>
            <person name="Hultmark D."/>
            <person name="Huntley M.A."/>
            <person name="Jaffe D.B."/>
            <person name="Jagadeeshan S."/>
            <person name="Jeck W.R."/>
            <person name="Johnson J."/>
            <person name="Jones C.D."/>
            <person name="Jordan W.C."/>
            <person name="Karpen G.H."/>
            <person name="Kataoka E."/>
            <person name="Keightley P.D."/>
            <person name="Kheradpour P."/>
            <person name="Kirkness E.F."/>
            <person name="Koerich L.B."/>
            <person name="Kristiansen K."/>
            <person name="Kudrna D."/>
            <person name="Kulathinal R.J."/>
            <person name="Kumar S."/>
            <person name="Kwok R."/>
            <person name="Lander E."/>
            <person name="Langley C.H."/>
            <person name="Lapoint R."/>
            <person name="Lazzaro B.P."/>
            <person name="Lee S.J."/>
            <person name="Levesque L."/>
            <person name="Li R."/>
            <person name="Lin C.F."/>
            <person name="Lin M.F."/>
            <person name="Lindblad-Toh K."/>
            <person name="Llopart A."/>
            <person name="Long M."/>
            <person name="Low L."/>
            <person name="Lozovsky E."/>
            <person name="Lu J."/>
            <person name="Luo M."/>
            <person name="Machado C.A."/>
            <person name="Makalowski W."/>
            <person name="Marzo M."/>
            <person name="Matsuda M."/>
            <person name="Matzkin L."/>
            <person name="McAllister B."/>
            <person name="McBride C.S."/>
            <person name="McKernan B."/>
            <person name="McKernan K."/>
            <person name="Mendez-Lago M."/>
            <person name="Minx P."/>
            <person name="Mollenhauer M.U."/>
            <person name="Montooth K."/>
            <person name="Mount S.M."/>
            <person name="Mu X."/>
            <person name="Myers E."/>
            <person name="Negre B."/>
            <person name="Newfeld S."/>
            <person name="Nielsen R."/>
            <person name="Noor M.A."/>
            <person name="O'Grady P."/>
            <person name="Pachter L."/>
            <person name="Papaceit M."/>
            <person name="Parisi M.J."/>
            <person name="Parisi M."/>
            <person name="Parts L."/>
            <person name="Pedersen J.S."/>
            <person name="Pesole G."/>
            <person name="Phillippy A.M."/>
            <person name="Ponting C.P."/>
            <person name="Pop M."/>
            <person name="Porcelli D."/>
            <person name="Powell J.R."/>
            <person name="Prohaska S."/>
            <person name="Pruitt K."/>
            <person name="Puig M."/>
            <person name="Quesneville H."/>
            <person name="Ram K.R."/>
            <person name="Rand D."/>
            <person name="Rasmussen M.D."/>
            <person name="Reed L.K."/>
            <person name="Reenan R."/>
            <person name="Reily A."/>
            <person name="Remington K.A."/>
            <person name="Rieger T.T."/>
            <person name="Ritchie M.G."/>
            <person name="Robin C."/>
            <person name="Rogers Y.H."/>
            <person name="Rohde C."/>
            <person name="Rozas J."/>
            <person name="Rubenfield M.J."/>
            <person name="Ruiz A."/>
            <person name="Russo S."/>
            <person name="Salzberg S.L."/>
            <person name="Sanchez-Gracia A."/>
            <person name="Saranga D.J."/>
            <person name="Sato H."/>
            <person name="Schaeffer S.W."/>
            <person name="Schatz M.C."/>
            <person name="Schlenke T."/>
            <person name="Schwartz R."/>
            <person name="Segarra C."/>
            <person name="Singh R.S."/>
            <person name="Sirot L."/>
            <person name="Sirota M."/>
            <person name="Sisneros N.B."/>
            <person name="Smith C.D."/>
            <person name="Smith T.F."/>
            <person name="Spieth J."/>
            <person name="Stage D.E."/>
            <person name="Stark A."/>
            <person name="Stephan W."/>
            <person name="Strausberg R.L."/>
            <person name="Strempel S."/>
            <person name="Sturgill D."/>
            <person name="Sutton G."/>
            <person name="Sutton G.G."/>
            <person name="Tao W."/>
            <person name="Teichmann S."/>
            <person name="Tobari Y.N."/>
            <person name="Tomimura Y."/>
            <person name="Tsolas J.M."/>
            <person name="Valente V.L."/>
            <person name="Venter E."/>
            <person name="Venter J.C."/>
            <person name="Vicario S."/>
            <person name="Vieira F.G."/>
            <person name="Vilella A.J."/>
            <person name="Villasante A."/>
            <person name="Walenz B."/>
            <person name="Wang J."/>
            <person name="Wasserman M."/>
            <person name="Watts T."/>
            <person name="Wilson D."/>
            <person name="Wilson R.K."/>
            <person name="Wing R.A."/>
            <person name="Wolfner M.F."/>
            <person name="Wong A."/>
            <person name="Wong G.K."/>
            <person name="Wu C.I."/>
            <person name="Wu G."/>
            <person name="Yamamoto D."/>
            <person name="Yang H.P."/>
            <person name="Yang S.P."/>
            <person name="Yorke J.A."/>
            <person name="Yoshida K."/>
            <person name="Zdobnov E."/>
            <person name="Zhang P."/>
            <person name="Zhang Y."/>
            <person name="Zimin A.V."/>
            <person name="Baldwin J."/>
            <person name="Abdouelleil A."/>
            <person name="Abdulkadir J."/>
            <person name="Abebe A."/>
            <person name="Abera B."/>
            <person name="Abreu J."/>
            <person name="Acer S.C."/>
            <person name="Aftuck L."/>
            <person name="Alexander A."/>
            <person name="An P."/>
            <person name="Anderson E."/>
            <person name="Anderson S."/>
            <person name="Arachi H."/>
            <person name="Azer M."/>
            <person name="Bachantsang P."/>
            <person name="Barry A."/>
            <person name="Bayul T."/>
            <person name="Berlin A."/>
            <person name="Bessette D."/>
            <person name="Bloom T."/>
            <person name="Blye J."/>
            <person name="Boguslavskiy L."/>
            <person name="Bonnet C."/>
            <person name="Boukhgalter B."/>
            <person name="Bourzgui I."/>
            <person name="Brown A."/>
            <person name="Cahill P."/>
            <person name="Channer S."/>
            <person name="Cheshatsang Y."/>
            <person name="Chuda L."/>
            <person name="Citroen M."/>
            <person name="Collymore A."/>
            <person name="Cooke P."/>
            <person name="Costello M."/>
            <person name="D'Aco K."/>
            <person name="Daza R."/>
            <person name="De Haan G."/>
            <person name="DeGray S."/>
            <person name="DeMaso C."/>
            <person name="Dhargay N."/>
            <person name="Dooley K."/>
            <person name="Dooley E."/>
            <person name="Doricent M."/>
            <person name="Dorje P."/>
            <person name="Dorjee K."/>
            <person name="Dupes A."/>
            <person name="Elong R."/>
            <person name="Falk J."/>
            <person name="Farina A."/>
            <person name="Faro S."/>
            <person name="Ferguson D."/>
            <person name="Fisher S."/>
            <person name="Foley C.D."/>
            <person name="Franke A."/>
            <person name="Friedrich D."/>
            <person name="Gadbois L."/>
            <person name="Gearin G."/>
            <person name="Gearin C.R."/>
            <person name="Giannoukos G."/>
            <person name="Goode T."/>
            <person name="Graham J."/>
            <person name="Grandbois E."/>
            <person name="Grewal S."/>
            <person name="Gyaltsen K."/>
            <person name="Hafez N."/>
            <person name="Hagos B."/>
            <person name="Hall J."/>
            <person name="Henson C."/>
            <person name="Hollinger A."/>
            <person name="Honan T."/>
            <person name="Huard M.D."/>
            <person name="Hughes L."/>
            <person name="Hurhula B."/>
            <person name="Husby M.E."/>
            <person name="Kamat A."/>
            <person name="Kanga B."/>
            <person name="Kashin S."/>
            <person name="Khazanovich D."/>
            <person name="Kisner P."/>
            <person name="Lance K."/>
            <person name="Lara M."/>
            <person name="Lee W."/>
            <person name="Lennon N."/>
            <person name="Letendre F."/>
            <person name="LeVine R."/>
            <person name="Lipovsky A."/>
            <person name="Liu X."/>
            <person name="Liu J."/>
            <person name="Liu S."/>
            <person name="Lokyitsang T."/>
            <person name="Lokyitsang Y."/>
            <person name="Lubonja R."/>
            <person name="Lui A."/>
            <person name="MacDonald P."/>
            <person name="Magnisalis V."/>
            <person name="Maru K."/>
            <person name="Matthews C."/>
            <person name="McCusker W."/>
            <person name="McDonough S."/>
            <person name="Mehta T."/>
            <person name="Meldrim J."/>
            <person name="Meneus L."/>
            <person name="Mihai O."/>
            <person name="Mihalev A."/>
            <person name="Mihova T."/>
            <person name="Mittelman R."/>
            <person name="Mlenga V."/>
            <person name="Montmayeur A."/>
            <person name="Mulrain L."/>
            <person name="Navidi A."/>
            <person name="Naylor J."/>
            <person name="Negash T."/>
            <person name="Nguyen T."/>
            <person name="Nguyen N."/>
            <person name="Nicol R."/>
            <person name="Norbu C."/>
            <person name="Norbu N."/>
            <person name="Novod N."/>
            <person name="O'Neill B."/>
            <person name="Osman S."/>
            <person name="Markiewicz E."/>
            <person name="Oyono O.L."/>
            <person name="Patti C."/>
            <person name="Phunkhang P."/>
            <person name="Pierre F."/>
            <person name="Priest M."/>
            <person name="Raghuraman S."/>
            <person name="Rege F."/>
            <person name="Reyes R."/>
            <person name="Rise C."/>
            <person name="Rogov P."/>
            <person name="Ross K."/>
            <person name="Ryan E."/>
            <person name="Settipalli S."/>
            <person name="Shea T."/>
            <person name="Sherpa N."/>
            <person name="Shi L."/>
            <person name="Shih D."/>
            <person name="Sparrow T."/>
            <person name="Spaulding J."/>
            <person name="Stalker J."/>
            <person name="Stange-Thomann N."/>
            <person name="Stavropoulos S."/>
            <person name="Stone C."/>
            <person name="Strader C."/>
            <person name="Tesfaye S."/>
            <person name="Thomson T."/>
            <person name="Thoulutsang Y."/>
            <person name="Thoulutsang D."/>
            <person name="Topham K."/>
            <person name="Topping I."/>
            <person name="Tsamla T."/>
            <person name="Vassiliev H."/>
            <person name="Vo A."/>
            <person name="Wangchuk T."/>
            <person name="Wangdi T."/>
            <person name="Weiand M."/>
            <person name="Wilkinson J."/>
            <person name="Wilson A."/>
            <person name="Yadav S."/>
            <person name="Young G."/>
            <person name="Yu Q."/>
            <person name="Zembek L."/>
            <person name="Zhong D."/>
            <person name="Zimmer A."/>
            <person name="Zwirko Z."/>
            <person name="Jaffe D.B."/>
            <person name="Alvarez P."/>
            <person name="Brockman W."/>
            <person name="Butler J."/>
            <person name="Chin C."/>
            <person name="Gnerre S."/>
            <person name="Grabherr M."/>
            <person name="Kleber M."/>
            <person name="Mauceli E."/>
            <person name="MacCallum I."/>
        </authorList>
    </citation>
    <scope>NUCLEOTIDE SEQUENCE [LARGE SCALE GENOMIC DNA]</scope>
    <source>
        <strain evidence="3">Tucson 15010-1051.87</strain>
    </source>
</reference>
<dbReference type="HOGENOM" id="CLU_866746_0_0_1"/>
<organism evidence="2 3">
    <name type="scientific">Drosophila virilis</name>
    <name type="common">Fruit fly</name>
    <dbReference type="NCBI Taxonomy" id="7244"/>
    <lineage>
        <taxon>Eukaryota</taxon>
        <taxon>Metazoa</taxon>
        <taxon>Ecdysozoa</taxon>
        <taxon>Arthropoda</taxon>
        <taxon>Hexapoda</taxon>
        <taxon>Insecta</taxon>
        <taxon>Pterygota</taxon>
        <taxon>Neoptera</taxon>
        <taxon>Endopterygota</taxon>
        <taxon>Diptera</taxon>
        <taxon>Brachycera</taxon>
        <taxon>Muscomorpha</taxon>
        <taxon>Ephydroidea</taxon>
        <taxon>Drosophilidae</taxon>
        <taxon>Drosophila</taxon>
    </lineage>
</organism>
<evidence type="ECO:0000256" key="1">
    <source>
        <dbReference type="SAM" id="MobiDB-lite"/>
    </source>
</evidence>
<dbReference type="Proteomes" id="UP000008792">
    <property type="component" value="Unassembled WGS sequence"/>
</dbReference>
<gene>
    <name evidence="2" type="primary">Dvir\GJ11785</name>
    <name evidence="2" type="ORF">Dvir_GJ11785</name>
</gene>
<dbReference type="AlphaFoldDB" id="B4LS00"/>
<keyword evidence="3" id="KW-1185">Reference proteome</keyword>
<dbReference type="InParanoid" id="B4LS00"/>
<evidence type="ECO:0000313" key="3">
    <source>
        <dbReference type="Proteomes" id="UP000008792"/>
    </source>
</evidence>
<dbReference type="eggNOG" id="ENOG502TBCB">
    <property type="taxonomic scope" value="Eukaryota"/>
</dbReference>
<name>B4LS00_DROVI</name>
<accession>B4LS00</accession>
<protein>
    <submittedName>
        <fullName evidence="2">Uncharacterized protein</fullName>
    </submittedName>
</protein>
<feature type="compositionally biased region" description="Basic and acidic residues" evidence="1">
    <location>
        <begin position="192"/>
        <end position="201"/>
    </location>
</feature>
<evidence type="ECO:0000313" key="2">
    <source>
        <dbReference type="EMBL" id="EDW63676.1"/>
    </source>
</evidence>